<dbReference type="Proteomes" id="UP000051181">
    <property type="component" value="Unassembled WGS sequence"/>
</dbReference>
<dbReference type="PATRIC" id="fig|913848.6.peg.994"/>
<evidence type="ECO:0000313" key="3">
    <source>
        <dbReference type="Proteomes" id="UP000051181"/>
    </source>
</evidence>
<sequence>MTTADYLKEFEQLLVGLNVDEVNDVLEYYQEYILDADLADYSAVAAKLGTPQQLARKTLADYSIRQTETVTATPRHNARLIWIIVLALFASPIAIPLAGAIIFMLIAGVLVVGAIIFAAMMVVAALLFAGGFALISGFAILIQSFATGIFYIGMGLAGLGAGVLAMLIGYMVVKVLLQMGVVVIKFIYHKFQERHQKGVDHV</sequence>
<gene>
    <name evidence="2" type="ORF">FD22_GL000963</name>
</gene>
<feature type="transmembrane region" description="Helical" evidence="1">
    <location>
        <begin position="80"/>
        <end position="106"/>
    </location>
</feature>
<evidence type="ECO:0000313" key="2">
    <source>
        <dbReference type="EMBL" id="KRK17355.1"/>
    </source>
</evidence>
<reference evidence="2 3" key="1">
    <citation type="journal article" date="2015" name="Genome Announc.">
        <title>Expanding the biotechnology potential of lactobacilli through comparative genomics of 213 strains and associated genera.</title>
        <authorList>
            <person name="Sun Z."/>
            <person name="Harris H.M."/>
            <person name="McCann A."/>
            <person name="Guo C."/>
            <person name="Argimon S."/>
            <person name="Zhang W."/>
            <person name="Yang X."/>
            <person name="Jeffery I.B."/>
            <person name="Cooney J.C."/>
            <person name="Kagawa T.F."/>
            <person name="Liu W."/>
            <person name="Song Y."/>
            <person name="Salvetti E."/>
            <person name="Wrobel A."/>
            <person name="Rasinkangas P."/>
            <person name="Parkhill J."/>
            <person name="Rea M.C."/>
            <person name="O'Sullivan O."/>
            <person name="Ritari J."/>
            <person name="Douillard F.P."/>
            <person name="Paul Ross R."/>
            <person name="Yang R."/>
            <person name="Briner A.E."/>
            <person name="Felis G.E."/>
            <person name="de Vos W.M."/>
            <person name="Barrangou R."/>
            <person name="Klaenhammer T.R."/>
            <person name="Caufield P.W."/>
            <person name="Cui Y."/>
            <person name="Zhang H."/>
            <person name="O'Toole P.W."/>
        </authorList>
    </citation>
    <scope>NUCLEOTIDE SEQUENCE [LARGE SCALE GENOMIC DNA]</scope>
    <source>
        <strain evidence="2 3">DSM 20001</strain>
    </source>
</reference>
<evidence type="ECO:0000256" key="1">
    <source>
        <dbReference type="SAM" id="Phobius"/>
    </source>
</evidence>
<protein>
    <submittedName>
        <fullName evidence="2">Putative integral membrane protein (Putative)</fullName>
    </submittedName>
</protein>
<accession>A0A0R1F6C8</accession>
<dbReference type="GeneID" id="65916082"/>
<dbReference type="eggNOG" id="COG4709">
    <property type="taxonomic scope" value="Bacteria"/>
</dbReference>
<organism evidence="2 3">
    <name type="scientific">Loigolactobacillus coryniformis subsp. coryniformis KCTC 3167 = DSM 20001</name>
    <dbReference type="NCBI Taxonomy" id="913848"/>
    <lineage>
        <taxon>Bacteria</taxon>
        <taxon>Bacillati</taxon>
        <taxon>Bacillota</taxon>
        <taxon>Bacilli</taxon>
        <taxon>Lactobacillales</taxon>
        <taxon>Lactobacillaceae</taxon>
        <taxon>Loigolactobacillus</taxon>
    </lineage>
</organism>
<dbReference type="RefSeq" id="WP_004562517.1">
    <property type="nucleotide sequence ID" value="NZ_AZCN01000024.1"/>
</dbReference>
<feature type="transmembrane region" description="Helical" evidence="1">
    <location>
        <begin position="112"/>
        <end position="142"/>
    </location>
</feature>
<keyword evidence="1" id="KW-1133">Transmembrane helix</keyword>
<dbReference type="AlphaFoldDB" id="A0A0R1F6C8"/>
<feature type="transmembrane region" description="Helical" evidence="1">
    <location>
        <begin position="149"/>
        <end position="173"/>
    </location>
</feature>
<dbReference type="Pfam" id="PF22564">
    <property type="entry name" value="HAAS"/>
    <property type="match status" value="1"/>
</dbReference>
<keyword evidence="1" id="KW-0812">Transmembrane</keyword>
<name>A0A0R1F6C8_9LACO</name>
<dbReference type="EMBL" id="AZCN01000024">
    <property type="protein sequence ID" value="KRK17355.1"/>
    <property type="molecule type" value="Genomic_DNA"/>
</dbReference>
<keyword evidence="1" id="KW-0472">Membrane</keyword>
<proteinExistence type="predicted"/>
<comment type="caution">
    <text evidence="2">The sequence shown here is derived from an EMBL/GenBank/DDBJ whole genome shotgun (WGS) entry which is preliminary data.</text>
</comment>